<evidence type="ECO:0000313" key="11">
    <source>
        <dbReference type="EMBL" id="EGZ10793.1"/>
    </source>
</evidence>
<comment type="pathway">
    <text evidence="1 8">Glycan metabolism; pectin degradation; 2-dehydro-3-deoxy-D-gluconate from pectin: step 1/5.</text>
</comment>
<dbReference type="InterPro" id="IPR012334">
    <property type="entry name" value="Pectin_lyas_fold"/>
</dbReference>
<proteinExistence type="inferred from homology"/>
<protein>
    <recommendedName>
        <fullName evidence="3 8">Pectinesterase</fullName>
        <ecNumber evidence="3 8">3.1.1.11</ecNumber>
    </recommendedName>
</protein>
<dbReference type="InterPro" id="IPR000070">
    <property type="entry name" value="Pectinesterase_cat"/>
</dbReference>
<comment type="catalytic activity">
    <reaction evidence="6 8">
        <text>[(1-&gt;4)-alpha-D-galacturonosyl methyl ester](n) + n H2O = [(1-&gt;4)-alpha-D-galacturonosyl](n) + n methanol + n H(+)</text>
        <dbReference type="Rhea" id="RHEA:22380"/>
        <dbReference type="Rhea" id="RHEA-COMP:14570"/>
        <dbReference type="Rhea" id="RHEA-COMP:14573"/>
        <dbReference type="ChEBI" id="CHEBI:15377"/>
        <dbReference type="ChEBI" id="CHEBI:15378"/>
        <dbReference type="ChEBI" id="CHEBI:17790"/>
        <dbReference type="ChEBI" id="CHEBI:140522"/>
        <dbReference type="ChEBI" id="CHEBI:140523"/>
        <dbReference type="EC" id="3.1.1.11"/>
    </reaction>
</comment>
<dbReference type="RefSeq" id="XP_009533538.1">
    <property type="nucleotide sequence ID" value="XM_009535243.1"/>
</dbReference>
<organism evidence="11 12">
    <name type="scientific">Phytophthora sojae (strain P6497)</name>
    <name type="common">Soybean stem and root rot agent</name>
    <name type="synonym">Phytophthora megasperma f. sp. glycines</name>
    <dbReference type="NCBI Taxonomy" id="1094619"/>
    <lineage>
        <taxon>Eukaryota</taxon>
        <taxon>Sar</taxon>
        <taxon>Stramenopiles</taxon>
        <taxon>Oomycota</taxon>
        <taxon>Peronosporomycetes</taxon>
        <taxon>Peronosporales</taxon>
        <taxon>Peronosporaceae</taxon>
        <taxon>Phytophthora</taxon>
    </lineage>
</organism>
<evidence type="ECO:0000256" key="1">
    <source>
        <dbReference type="ARBA" id="ARBA00005184"/>
    </source>
</evidence>
<evidence type="ECO:0000256" key="2">
    <source>
        <dbReference type="ARBA" id="ARBA00008891"/>
    </source>
</evidence>
<feature type="transmembrane region" description="Helical" evidence="9">
    <location>
        <begin position="12"/>
        <end position="35"/>
    </location>
</feature>
<feature type="domain" description="Pectinesterase catalytic" evidence="10">
    <location>
        <begin position="352"/>
        <end position="519"/>
    </location>
</feature>
<gene>
    <name evidence="11" type="ORF">PHYSODRAFT_347564</name>
</gene>
<dbReference type="InterPro" id="IPR011050">
    <property type="entry name" value="Pectin_lyase_fold/virulence"/>
</dbReference>
<keyword evidence="9" id="KW-0472">Membrane</keyword>
<evidence type="ECO:0000259" key="10">
    <source>
        <dbReference type="Pfam" id="PF01095"/>
    </source>
</evidence>
<evidence type="ECO:0000256" key="8">
    <source>
        <dbReference type="RuleBase" id="RU000589"/>
    </source>
</evidence>
<sequence>MPLLPFSKTQLVISAVAVAAISAGILLLLAWWIGFPNWGLLWKIADAVLLCVCYGFVTIGYPLFYYFFQQMDGAKSTAFSLLLPLLKTLYRVMFYYLCRSASGEQITIVVVFNADLVNALFVNFCMQYQPSLTTTATLMGANAVQVALIVRYMDSIRQKIAGTAEEIMQLRRNDKYASKLPGERIATAKLELLERRYASLVRTLMYASEFSILTAFAEVITPIVYSLYLFIVFHMPNRDYYSQIASMDSTHLAKTVLNVLLYSLVELTSFIALTQTLKRHLDFSTLHQLAFPAIILWVFYTTQSSLEHYGTDYTFQFEWLHVILLLLSVFVSAEASCSGPNARTQPPSGAIVVDASGSYKGSVKTVAQGASKLSGTTSQQTLFIFPGTYREQVQIPLLNGPLVVQGYTCDTMSYAANQVTITHAMAQKDLAANVHSRNEAVSTLVLKSNSGVKVYNINVANTAGNVGQAVATYVDGAAYGFYACKFTGYQDTLCANKGRELYARSYIGGAIDFVFGEQAKPGSSLAMSSRLDVFNNARVYGSGSQTAFLGRPWRPYARVVFQNSQLGNVINPKGWQTWDSSSSTKNVFLREYNNTGPGSSTAQRVSFAGKLSGPVPIEEMLGASYKSEWWVDTNFL</sequence>
<evidence type="ECO:0000256" key="7">
    <source>
        <dbReference type="PROSITE-ProRule" id="PRU10040"/>
    </source>
</evidence>
<dbReference type="PROSITE" id="PS00503">
    <property type="entry name" value="PECTINESTERASE_2"/>
    <property type="match status" value="1"/>
</dbReference>
<dbReference type="PANTHER" id="PTHR31321">
    <property type="entry name" value="ACYL-COA THIOESTER HYDROLASE YBHC-RELATED"/>
    <property type="match status" value="1"/>
</dbReference>
<feature type="active site" evidence="7">
    <location>
        <position position="512"/>
    </location>
</feature>
<dbReference type="AlphaFoldDB" id="G5A1J5"/>
<accession>G5A1J5</accession>
<dbReference type="SUPFAM" id="SSF51126">
    <property type="entry name" value="Pectin lyase-like"/>
    <property type="match status" value="1"/>
</dbReference>
<dbReference type="EMBL" id="JH159158">
    <property type="protein sequence ID" value="EGZ10793.1"/>
    <property type="molecule type" value="Genomic_DNA"/>
</dbReference>
<dbReference type="GO" id="GO:0042545">
    <property type="term" value="P:cell wall modification"/>
    <property type="evidence" value="ECO:0007669"/>
    <property type="project" value="UniProtKB-UniRule"/>
</dbReference>
<feature type="transmembrane region" description="Helical" evidence="9">
    <location>
        <begin position="130"/>
        <end position="150"/>
    </location>
</feature>
<evidence type="ECO:0000313" key="12">
    <source>
        <dbReference type="Proteomes" id="UP000002640"/>
    </source>
</evidence>
<feature type="transmembrane region" description="Helical" evidence="9">
    <location>
        <begin position="212"/>
        <end position="235"/>
    </location>
</feature>
<keyword evidence="9" id="KW-1133">Transmembrane helix</keyword>
<dbReference type="GO" id="GO:0030599">
    <property type="term" value="F:pectinesterase activity"/>
    <property type="evidence" value="ECO:0007669"/>
    <property type="project" value="UniProtKB-UniRule"/>
</dbReference>
<dbReference type="Gene3D" id="2.160.20.10">
    <property type="entry name" value="Single-stranded right-handed beta-helix, Pectin lyase-like"/>
    <property type="match status" value="1"/>
</dbReference>
<name>G5A1J5_PHYSP</name>
<dbReference type="GO" id="GO:0045490">
    <property type="term" value="P:pectin catabolic process"/>
    <property type="evidence" value="ECO:0007669"/>
    <property type="project" value="UniProtKB-UniRule"/>
</dbReference>
<reference evidence="11 12" key="1">
    <citation type="journal article" date="2006" name="Science">
        <title>Phytophthora genome sequences uncover evolutionary origins and mechanisms of pathogenesis.</title>
        <authorList>
            <person name="Tyler B.M."/>
            <person name="Tripathy S."/>
            <person name="Zhang X."/>
            <person name="Dehal P."/>
            <person name="Jiang R.H."/>
            <person name="Aerts A."/>
            <person name="Arredondo F.D."/>
            <person name="Baxter L."/>
            <person name="Bensasson D."/>
            <person name="Beynon J.L."/>
            <person name="Chapman J."/>
            <person name="Damasceno C.M."/>
            <person name="Dorrance A.E."/>
            <person name="Dou D."/>
            <person name="Dickerman A.W."/>
            <person name="Dubchak I.L."/>
            <person name="Garbelotto M."/>
            <person name="Gijzen M."/>
            <person name="Gordon S.G."/>
            <person name="Govers F."/>
            <person name="Grunwald N.J."/>
            <person name="Huang W."/>
            <person name="Ivors K.L."/>
            <person name="Jones R.W."/>
            <person name="Kamoun S."/>
            <person name="Krampis K."/>
            <person name="Lamour K.H."/>
            <person name="Lee M.K."/>
            <person name="McDonald W.H."/>
            <person name="Medina M."/>
            <person name="Meijer H.J."/>
            <person name="Nordberg E.K."/>
            <person name="Maclean D.J."/>
            <person name="Ospina-Giraldo M.D."/>
            <person name="Morris P.F."/>
            <person name="Phuntumart V."/>
            <person name="Putnam N.H."/>
            <person name="Rash S."/>
            <person name="Rose J.K."/>
            <person name="Sakihama Y."/>
            <person name="Salamov A.A."/>
            <person name="Savidor A."/>
            <person name="Scheuring C.F."/>
            <person name="Smith B.M."/>
            <person name="Sobral B.W."/>
            <person name="Terry A."/>
            <person name="Torto-Alalibo T.A."/>
            <person name="Win J."/>
            <person name="Xu Z."/>
            <person name="Zhang H."/>
            <person name="Grigoriev I.V."/>
            <person name="Rokhsar D.S."/>
            <person name="Boore J.L."/>
        </authorList>
    </citation>
    <scope>NUCLEOTIDE SEQUENCE [LARGE SCALE GENOMIC DNA]</scope>
    <source>
        <strain evidence="11 12">P6497</strain>
    </source>
</reference>
<dbReference type="GeneID" id="20648895"/>
<dbReference type="SMR" id="G5A1J5"/>
<dbReference type="Pfam" id="PF01095">
    <property type="entry name" value="Pectinesterase"/>
    <property type="match status" value="2"/>
</dbReference>
<evidence type="ECO:0000256" key="6">
    <source>
        <dbReference type="ARBA" id="ARBA00047928"/>
    </source>
</evidence>
<evidence type="ECO:0000256" key="3">
    <source>
        <dbReference type="ARBA" id="ARBA00013229"/>
    </source>
</evidence>
<dbReference type="UniPathway" id="UPA00545">
    <property type="reaction ID" value="UER00823"/>
</dbReference>
<dbReference type="EC" id="3.1.1.11" evidence="3 8"/>
<feature type="transmembrane region" description="Helical" evidence="9">
    <location>
        <begin position="47"/>
        <end position="67"/>
    </location>
</feature>
<evidence type="ECO:0000256" key="9">
    <source>
        <dbReference type="SAM" id="Phobius"/>
    </source>
</evidence>
<feature type="transmembrane region" description="Helical" evidence="9">
    <location>
        <begin position="255"/>
        <end position="274"/>
    </location>
</feature>
<keyword evidence="4 8" id="KW-0378">Hydrolase</keyword>
<dbReference type="InterPro" id="IPR033131">
    <property type="entry name" value="Pectinesterase_Asp_AS"/>
</dbReference>
<dbReference type="InParanoid" id="G5A1J5"/>
<feature type="transmembrane region" description="Helical" evidence="9">
    <location>
        <begin position="79"/>
        <end position="98"/>
    </location>
</feature>
<dbReference type="STRING" id="1094619.G5A1J5"/>
<feature type="domain" description="Pectinesterase catalytic" evidence="10">
    <location>
        <begin position="543"/>
        <end position="609"/>
    </location>
</feature>
<keyword evidence="5 8" id="KW-0063">Aspartyl esterase</keyword>
<dbReference type="Proteomes" id="UP000002640">
    <property type="component" value="Unassembled WGS sequence"/>
</dbReference>
<comment type="similarity">
    <text evidence="2">Belongs to the pectinesterase family.</text>
</comment>
<evidence type="ECO:0000256" key="4">
    <source>
        <dbReference type="ARBA" id="ARBA00022801"/>
    </source>
</evidence>
<keyword evidence="9" id="KW-0812">Transmembrane</keyword>
<feature type="transmembrane region" description="Helical" evidence="9">
    <location>
        <begin position="105"/>
        <end position="124"/>
    </location>
</feature>
<keyword evidence="12" id="KW-1185">Reference proteome</keyword>
<dbReference type="KEGG" id="psoj:PHYSODRAFT_347564"/>
<evidence type="ECO:0000256" key="5">
    <source>
        <dbReference type="ARBA" id="ARBA00023085"/>
    </source>
</evidence>
<dbReference type="PANTHER" id="PTHR31321:SF57">
    <property type="entry name" value="PECTINESTERASE 53-RELATED"/>
    <property type="match status" value="1"/>
</dbReference>